<dbReference type="AlphaFoldDB" id="A0AAN8JTW1"/>
<name>A0AAN8JTW1_PATCE</name>
<protein>
    <submittedName>
        <fullName evidence="3">Uncharacterized protein</fullName>
    </submittedName>
</protein>
<feature type="compositionally biased region" description="Basic and acidic residues" evidence="1">
    <location>
        <begin position="28"/>
        <end position="76"/>
    </location>
</feature>
<keyword evidence="2" id="KW-0732">Signal</keyword>
<feature type="region of interest" description="Disordered" evidence="1">
    <location>
        <begin position="18"/>
        <end position="76"/>
    </location>
</feature>
<accession>A0AAN8JTW1</accession>
<dbReference type="Proteomes" id="UP001347796">
    <property type="component" value="Unassembled WGS sequence"/>
</dbReference>
<reference evidence="3 4" key="1">
    <citation type="submission" date="2024-01" db="EMBL/GenBank/DDBJ databases">
        <title>The genome of the rayed Mediterranean limpet Patella caerulea (Linnaeus, 1758).</title>
        <authorList>
            <person name="Anh-Thu Weber A."/>
            <person name="Halstead-Nussloch G."/>
        </authorList>
    </citation>
    <scope>NUCLEOTIDE SEQUENCE [LARGE SCALE GENOMIC DNA]</scope>
    <source>
        <strain evidence="3">AATW-2023a</strain>
        <tissue evidence="3">Whole specimen</tissue>
    </source>
</reference>
<feature type="signal peptide" evidence="2">
    <location>
        <begin position="1"/>
        <end position="16"/>
    </location>
</feature>
<evidence type="ECO:0000313" key="3">
    <source>
        <dbReference type="EMBL" id="KAK6182485.1"/>
    </source>
</evidence>
<evidence type="ECO:0000313" key="4">
    <source>
        <dbReference type="Proteomes" id="UP001347796"/>
    </source>
</evidence>
<evidence type="ECO:0000256" key="2">
    <source>
        <dbReference type="SAM" id="SignalP"/>
    </source>
</evidence>
<sequence length="156" mass="17145">MLKLAIVCAAIAFVAAQPDGPTPPTPHPDPHPHPTPHPHPDPHSHPTPHPDPHSHPTPHPDPHPHPTHPPHVDDTFHFFNDRDNNKMAIKTRTACYIFTLTADQQQALLTPDGIQATELALIGKISTGTKTQLTHEDMHDEIAHHCGHENVFAVSQ</sequence>
<organism evidence="3 4">
    <name type="scientific">Patella caerulea</name>
    <name type="common">Rayed Mediterranean limpet</name>
    <dbReference type="NCBI Taxonomy" id="87958"/>
    <lineage>
        <taxon>Eukaryota</taxon>
        <taxon>Metazoa</taxon>
        <taxon>Spiralia</taxon>
        <taxon>Lophotrochozoa</taxon>
        <taxon>Mollusca</taxon>
        <taxon>Gastropoda</taxon>
        <taxon>Patellogastropoda</taxon>
        <taxon>Patelloidea</taxon>
        <taxon>Patellidae</taxon>
        <taxon>Patella</taxon>
    </lineage>
</organism>
<feature type="chain" id="PRO_5042829214" evidence="2">
    <location>
        <begin position="17"/>
        <end position="156"/>
    </location>
</feature>
<keyword evidence="4" id="KW-1185">Reference proteome</keyword>
<gene>
    <name evidence="3" type="ORF">SNE40_010166</name>
</gene>
<comment type="caution">
    <text evidence="3">The sequence shown here is derived from an EMBL/GenBank/DDBJ whole genome shotgun (WGS) entry which is preliminary data.</text>
</comment>
<dbReference type="EMBL" id="JAZGQO010000007">
    <property type="protein sequence ID" value="KAK6182485.1"/>
    <property type="molecule type" value="Genomic_DNA"/>
</dbReference>
<proteinExistence type="predicted"/>
<evidence type="ECO:0000256" key="1">
    <source>
        <dbReference type="SAM" id="MobiDB-lite"/>
    </source>
</evidence>